<feature type="compositionally biased region" description="Low complexity" evidence="1">
    <location>
        <begin position="80"/>
        <end position="90"/>
    </location>
</feature>
<reference evidence="3" key="1">
    <citation type="submission" date="2020-02" db="EMBL/GenBank/DDBJ databases">
        <title>Identification and distribution of gene clusters putatively required for synthesis of sphingolipid metabolism inhibitors in phylogenetically diverse species of the filamentous fungus Fusarium.</title>
        <authorList>
            <person name="Kim H.-S."/>
            <person name="Busman M."/>
            <person name="Brown D.W."/>
            <person name="Divon H."/>
            <person name="Uhlig S."/>
            <person name="Proctor R.H."/>
        </authorList>
    </citation>
    <scope>NUCLEOTIDE SEQUENCE [LARGE SCALE GENOMIC DNA]</scope>
    <source>
        <strain evidence="3">NRRL 39464</strain>
    </source>
</reference>
<evidence type="ECO:0000256" key="1">
    <source>
        <dbReference type="SAM" id="MobiDB-lite"/>
    </source>
</evidence>
<feature type="signal peptide" evidence="2">
    <location>
        <begin position="1"/>
        <end position="27"/>
    </location>
</feature>
<feature type="compositionally biased region" description="Polar residues" evidence="1">
    <location>
        <begin position="288"/>
        <end position="304"/>
    </location>
</feature>
<keyword evidence="2" id="KW-0732">Signal</keyword>
<accession>A0A8H5A2D8</accession>
<feature type="chain" id="PRO_5034149094" evidence="2">
    <location>
        <begin position="28"/>
        <end position="326"/>
    </location>
</feature>
<feature type="region of interest" description="Disordered" evidence="1">
    <location>
        <begin position="288"/>
        <end position="326"/>
    </location>
</feature>
<feature type="compositionally biased region" description="Basic and acidic residues" evidence="1">
    <location>
        <begin position="91"/>
        <end position="107"/>
    </location>
</feature>
<comment type="caution">
    <text evidence="3">The sequence shown here is derived from an EMBL/GenBank/DDBJ whole genome shotgun (WGS) entry which is preliminary data.</text>
</comment>
<proteinExistence type="predicted"/>
<sequence length="326" mass="34852">MTSNRFRLISTPLSLALAFHFMDTVRTTWPRSSPLLLCDAWGIHEVLLSAVGKELLRVKNILDPDEVGISTSRWAPGNSPPSSSKPAEPAVEVKDNDSGEDSRRSPDDLEEAVQAEIVPEESTLQEHVHFDANCFRALAQQGCLPLSLPKESISATLSRPAARNVLPVSTESATASPLSRSWSLFFFALPTPRIARRSIPSSYPSSGSTRLPARITSTPPLSPLLPSLRLSITQHVRLDAKVGQSVAGLTAKPAGPTQPIYEHVLKPTSESAELKPGFEAAVKENFSGFSSSEHAAPKDSSSSPVGPILTDSPVAEPAGPTEPTSQ</sequence>
<gene>
    <name evidence="3" type="ORF">FOXYS1_11799</name>
</gene>
<dbReference type="AlphaFoldDB" id="A0A8H5A2D8"/>
<evidence type="ECO:0000313" key="4">
    <source>
        <dbReference type="Proteomes" id="UP000558688"/>
    </source>
</evidence>
<name>A0A8H5A2D8_FUSOX</name>
<organism evidence="3 4">
    <name type="scientific">Fusarium oxysporum</name>
    <name type="common">Fusarium vascular wilt</name>
    <dbReference type="NCBI Taxonomy" id="5507"/>
    <lineage>
        <taxon>Eukaryota</taxon>
        <taxon>Fungi</taxon>
        <taxon>Dikarya</taxon>
        <taxon>Ascomycota</taxon>
        <taxon>Pezizomycotina</taxon>
        <taxon>Sordariomycetes</taxon>
        <taxon>Hypocreomycetidae</taxon>
        <taxon>Hypocreales</taxon>
        <taxon>Nectriaceae</taxon>
        <taxon>Fusarium</taxon>
        <taxon>Fusarium oxysporum species complex</taxon>
    </lineage>
</organism>
<dbReference type="EMBL" id="JAAFOW010002223">
    <property type="protein sequence ID" value="KAF5257667.1"/>
    <property type="molecule type" value="Genomic_DNA"/>
</dbReference>
<evidence type="ECO:0000256" key="2">
    <source>
        <dbReference type="SAM" id="SignalP"/>
    </source>
</evidence>
<evidence type="ECO:0000313" key="3">
    <source>
        <dbReference type="EMBL" id="KAF5257667.1"/>
    </source>
</evidence>
<feature type="region of interest" description="Disordered" evidence="1">
    <location>
        <begin position="69"/>
        <end position="110"/>
    </location>
</feature>
<protein>
    <submittedName>
        <fullName evidence="3">Uncharacterized protein</fullName>
    </submittedName>
</protein>
<dbReference type="Proteomes" id="UP000558688">
    <property type="component" value="Unassembled WGS sequence"/>
</dbReference>